<keyword evidence="2" id="KW-1185">Reference proteome</keyword>
<name>A0ABQ5FIF6_9ASTR</name>
<dbReference type="Proteomes" id="UP001151760">
    <property type="component" value="Unassembled WGS sequence"/>
</dbReference>
<gene>
    <name evidence="1" type="ORF">Tco_1006206</name>
</gene>
<evidence type="ECO:0000313" key="1">
    <source>
        <dbReference type="EMBL" id="GJT62673.1"/>
    </source>
</evidence>
<dbReference type="EMBL" id="BQNB010017395">
    <property type="protein sequence ID" value="GJT62673.1"/>
    <property type="molecule type" value="Genomic_DNA"/>
</dbReference>
<accession>A0ABQ5FIF6</accession>
<comment type="caution">
    <text evidence="1">The sequence shown here is derived from an EMBL/GenBank/DDBJ whole genome shotgun (WGS) entry which is preliminary data.</text>
</comment>
<reference evidence="1" key="2">
    <citation type="submission" date="2022-01" db="EMBL/GenBank/DDBJ databases">
        <authorList>
            <person name="Yamashiro T."/>
            <person name="Shiraishi A."/>
            <person name="Satake H."/>
            <person name="Nakayama K."/>
        </authorList>
    </citation>
    <scope>NUCLEOTIDE SEQUENCE</scope>
</reference>
<protein>
    <submittedName>
        <fullName evidence="1">Uncharacterized protein</fullName>
    </submittedName>
</protein>
<reference evidence="1" key="1">
    <citation type="journal article" date="2022" name="Int. J. Mol. Sci.">
        <title>Draft Genome of Tanacetum Coccineum: Genomic Comparison of Closely Related Tanacetum-Family Plants.</title>
        <authorList>
            <person name="Yamashiro T."/>
            <person name="Shiraishi A."/>
            <person name="Nakayama K."/>
            <person name="Satake H."/>
        </authorList>
    </citation>
    <scope>NUCLEOTIDE SEQUENCE</scope>
</reference>
<sequence>MPARLPHRSDLPFMNKFTDVNGSIPPQESLCKGKILRRDVLRWLFDVVFVGKEAMTSSCLANDGPPVDITEPNYTARKESSIPEYIWPHITTRFPELVTNCQLLPAVKKSFHNENKNATK</sequence>
<proteinExistence type="predicted"/>
<organism evidence="1 2">
    <name type="scientific">Tanacetum coccineum</name>
    <dbReference type="NCBI Taxonomy" id="301880"/>
    <lineage>
        <taxon>Eukaryota</taxon>
        <taxon>Viridiplantae</taxon>
        <taxon>Streptophyta</taxon>
        <taxon>Embryophyta</taxon>
        <taxon>Tracheophyta</taxon>
        <taxon>Spermatophyta</taxon>
        <taxon>Magnoliopsida</taxon>
        <taxon>eudicotyledons</taxon>
        <taxon>Gunneridae</taxon>
        <taxon>Pentapetalae</taxon>
        <taxon>asterids</taxon>
        <taxon>campanulids</taxon>
        <taxon>Asterales</taxon>
        <taxon>Asteraceae</taxon>
        <taxon>Asteroideae</taxon>
        <taxon>Anthemideae</taxon>
        <taxon>Anthemidinae</taxon>
        <taxon>Tanacetum</taxon>
    </lineage>
</organism>
<evidence type="ECO:0000313" key="2">
    <source>
        <dbReference type="Proteomes" id="UP001151760"/>
    </source>
</evidence>